<dbReference type="RefSeq" id="WP_071316324.1">
    <property type="nucleotide sequence ID" value="NZ_CP063356.2"/>
</dbReference>
<dbReference type="EMBL" id="CP063356">
    <property type="protein sequence ID" value="QOY34586.1"/>
    <property type="molecule type" value="Genomic_DNA"/>
</dbReference>
<sequence length="93" mass="10943">MAVEIGEELMFGEEGSEQMYEVVYTCEINEKNYLMAALSEELDDEDKEPEIIAFSYTEDEEGTLFFDEIENDEEWKQVEAKFNSYIEELEKEA</sequence>
<evidence type="ECO:0000313" key="2">
    <source>
        <dbReference type="EMBL" id="OIJ21143.1"/>
    </source>
</evidence>
<evidence type="ECO:0000313" key="3">
    <source>
        <dbReference type="EMBL" id="QOY34586.1"/>
    </source>
</evidence>
<dbReference type="OrthoDB" id="2974502at2"/>
<organism evidence="2 4">
    <name type="scientific">Anaerobacillus isosaccharinicus</name>
    <dbReference type="NCBI Taxonomy" id="1532552"/>
    <lineage>
        <taxon>Bacteria</taxon>
        <taxon>Bacillati</taxon>
        <taxon>Bacillota</taxon>
        <taxon>Bacilli</taxon>
        <taxon>Bacillales</taxon>
        <taxon>Bacillaceae</taxon>
        <taxon>Anaerobacillus</taxon>
    </lineage>
</organism>
<reference evidence="3 4" key="3">
    <citation type="journal article" date="2019" name="Int. J. Syst. Evol. Microbiol.">
        <title>Anaerobacillus isosaccharinicus sp. nov., an alkaliphilic bacterium which degrades isosaccharinic acid.</title>
        <authorList>
            <person name="Bassil N.M."/>
            <person name="Lloyd J.R."/>
        </authorList>
    </citation>
    <scope>NUCLEOTIDE SEQUENCE [LARGE SCALE GENOMIC DNA]</scope>
    <source>
        <strain evidence="3 4">NB2006</strain>
    </source>
</reference>
<reference evidence="2 4" key="1">
    <citation type="submission" date="2016-10" db="EMBL/GenBank/DDBJ databases">
        <title>Draft genome sequences of four alkaliphilic bacteria belonging to the Anaerobacillus genus.</title>
        <authorList>
            <person name="Bassil N.M."/>
            <person name="Lloyd J.R."/>
        </authorList>
    </citation>
    <scope>NUCLEOTIDE SEQUENCE [LARGE SCALE GENOMIC DNA]</scope>
    <source>
        <strain evidence="2 4">NB2006</strain>
    </source>
</reference>
<dbReference type="Pfam" id="PF06949">
    <property type="entry name" value="DUF1292"/>
    <property type="match status" value="1"/>
</dbReference>
<keyword evidence="4" id="KW-1185">Reference proteome</keyword>
<comment type="similarity">
    <text evidence="1">Belongs to the UPF0473 family.</text>
</comment>
<gene>
    <name evidence="3" type="ORF">AWH56_017905</name>
    <name evidence="2" type="ORF">AWH56_06365</name>
</gene>
<dbReference type="Proteomes" id="UP000180175">
    <property type="component" value="Chromosome"/>
</dbReference>
<protein>
    <recommendedName>
        <fullName evidence="1">UPF0473 protein AWH56_017905</fullName>
    </recommendedName>
</protein>
<dbReference type="KEGG" id="aia:AWH56_017905"/>
<name>A0A1S2M9I3_9BACI</name>
<reference evidence="3" key="4">
    <citation type="submission" date="2020-10" db="EMBL/GenBank/DDBJ databases">
        <authorList>
            <person name="Bassil N.M."/>
            <person name="Lloyd J.R."/>
        </authorList>
    </citation>
    <scope>NUCLEOTIDE SEQUENCE</scope>
    <source>
        <strain evidence="3">NB2006</strain>
    </source>
</reference>
<accession>A0A1S2M9I3</accession>
<dbReference type="AlphaFoldDB" id="A0A1S2M9I3"/>
<proteinExistence type="inferred from homology"/>
<evidence type="ECO:0000256" key="1">
    <source>
        <dbReference type="HAMAP-Rule" id="MF_01448"/>
    </source>
</evidence>
<reference evidence="3 4" key="2">
    <citation type="journal article" date="2017" name="Genome Announc.">
        <title>Draft Genome Sequences of Four Alkaliphilic Bacteria Belonging to the Anaerobacillus Genus.</title>
        <authorList>
            <person name="Bassil N.M."/>
            <person name="Lloyd J.R."/>
        </authorList>
    </citation>
    <scope>NUCLEOTIDE SEQUENCE [LARGE SCALE GENOMIC DNA]</scope>
    <source>
        <strain evidence="3 4">NB2006</strain>
    </source>
</reference>
<dbReference type="EMBL" id="LQXD01000057">
    <property type="protein sequence ID" value="OIJ21143.1"/>
    <property type="molecule type" value="Genomic_DNA"/>
</dbReference>
<dbReference type="InterPro" id="IPR009711">
    <property type="entry name" value="UPF0473"/>
</dbReference>
<evidence type="ECO:0000313" key="4">
    <source>
        <dbReference type="Proteomes" id="UP000180175"/>
    </source>
</evidence>
<dbReference type="HAMAP" id="MF_01448">
    <property type="entry name" value="UPF0473"/>
    <property type="match status" value="1"/>
</dbReference>